<dbReference type="CDD" id="cd04301">
    <property type="entry name" value="NAT_SF"/>
    <property type="match status" value="1"/>
</dbReference>
<dbReference type="InterPro" id="IPR016181">
    <property type="entry name" value="Acyl_CoA_acyltransferase"/>
</dbReference>
<evidence type="ECO:0000259" key="2">
    <source>
        <dbReference type="PROSITE" id="PS51186"/>
    </source>
</evidence>
<feature type="compositionally biased region" description="Acidic residues" evidence="1">
    <location>
        <begin position="1"/>
        <end position="17"/>
    </location>
</feature>
<dbReference type="PANTHER" id="PTHR47426:SF4">
    <property type="entry name" value="N-ACETYLTRANSFERASE DOMAIN-CONTAINING PROTEIN"/>
    <property type="match status" value="1"/>
</dbReference>
<reference evidence="3" key="1">
    <citation type="submission" date="2023-08" db="EMBL/GenBank/DDBJ databases">
        <title>A de novo genome assembly of Solanum verrucosum Schlechtendal, a Mexican diploid species geographically isolated from the other diploid A-genome species in potato relatives.</title>
        <authorList>
            <person name="Hosaka K."/>
        </authorList>
    </citation>
    <scope>NUCLEOTIDE SEQUENCE</scope>
    <source>
        <tissue evidence="3">Young leaves</tissue>
    </source>
</reference>
<dbReference type="GO" id="GO:0016747">
    <property type="term" value="F:acyltransferase activity, transferring groups other than amino-acyl groups"/>
    <property type="evidence" value="ECO:0007669"/>
    <property type="project" value="InterPro"/>
</dbReference>
<feature type="region of interest" description="Disordered" evidence="1">
    <location>
        <begin position="1"/>
        <end position="24"/>
    </location>
</feature>
<dbReference type="InterPro" id="IPR000182">
    <property type="entry name" value="GNAT_dom"/>
</dbReference>
<gene>
    <name evidence="3" type="ORF">MTR67_023710</name>
</gene>
<dbReference type="PANTHER" id="PTHR47426">
    <property type="entry name" value="ACYL-COA N-ACYLTRANSFERASES (NAT) SUPERFAMILY PROTEIN"/>
    <property type="match status" value="1"/>
</dbReference>
<protein>
    <recommendedName>
        <fullName evidence="2">N-acetyltransferase domain-containing protein</fullName>
    </recommendedName>
</protein>
<evidence type="ECO:0000313" key="3">
    <source>
        <dbReference type="EMBL" id="WMV30325.1"/>
    </source>
</evidence>
<sequence>MGDAGNDECADESEELSSSEKSKGYQLSWHIKNPLIHINMLYAYIANVCVAKFARRQGIASNIIHLAANMAALEGFKQLFVHVNADNIPGQELYQKHSFK</sequence>
<dbReference type="Proteomes" id="UP001234989">
    <property type="component" value="Chromosome 5"/>
</dbReference>
<dbReference type="PROSITE" id="PS51186">
    <property type="entry name" value="GNAT"/>
    <property type="match status" value="1"/>
</dbReference>
<dbReference type="EMBL" id="CP133616">
    <property type="protein sequence ID" value="WMV30325.1"/>
    <property type="molecule type" value="Genomic_DNA"/>
</dbReference>
<evidence type="ECO:0000313" key="4">
    <source>
        <dbReference type="Proteomes" id="UP001234989"/>
    </source>
</evidence>
<keyword evidence="4" id="KW-1185">Reference proteome</keyword>
<dbReference type="Pfam" id="PF00583">
    <property type="entry name" value="Acetyltransf_1"/>
    <property type="match status" value="1"/>
</dbReference>
<feature type="domain" description="N-acetyltransferase" evidence="2">
    <location>
        <begin position="1"/>
        <end position="100"/>
    </location>
</feature>
<organism evidence="3 4">
    <name type="scientific">Solanum verrucosum</name>
    <dbReference type="NCBI Taxonomy" id="315347"/>
    <lineage>
        <taxon>Eukaryota</taxon>
        <taxon>Viridiplantae</taxon>
        <taxon>Streptophyta</taxon>
        <taxon>Embryophyta</taxon>
        <taxon>Tracheophyta</taxon>
        <taxon>Spermatophyta</taxon>
        <taxon>Magnoliopsida</taxon>
        <taxon>eudicotyledons</taxon>
        <taxon>Gunneridae</taxon>
        <taxon>Pentapetalae</taxon>
        <taxon>asterids</taxon>
        <taxon>lamiids</taxon>
        <taxon>Solanales</taxon>
        <taxon>Solanaceae</taxon>
        <taxon>Solanoideae</taxon>
        <taxon>Solaneae</taxon>
        <taxon>Solanum</taxon>
    </lineage>
</organism>
<dbReference type="AlphaFoldDB" id="A0AAF0TXW4"/>
<feature type="non-terminal residue" evidence="3">
    <location>
        <position position="100"/>
    </location>
</feature>
<dbReference type="SUPFAM" id="SSF55729">
    <property type="entry name" value="Acyl-CoA N-acyltransferases (Nat)"/>
    <property type="match status" value="1"/>
</dbReference>
<dbReference type="Gene3D" id="3.40.630.30">
    <property type="match status" value="1"/>
</dbReference>
<evidence type="ECO:0000256" key="1">
    <source>
        <dbReference type="SAM" id="MobiDB-lite"/>
    </source>
</evidence>
<name>A0AAF0TXW4_SOLVR</name>
<proteinExistence type="predicted"/>
<accession>A0AAF0TXW4</accession>